<feature type="compositionally biased region" description="Low complexity" evidence="1">
    <location>
        <begin position="244"/>
        <end position="262"/>
    </location>
</feature>
<feature type="compositionally biased region" description="Polar residues" evidence="1">
    <location>
        <begin position="229"/>
        <end position="243"/>
    </location>
</feature>
<keyword evidence="2" id="KW-1133">Transmembrane helix</keyword>
<feature type="compositionally biased region" description="Low complexity" evidence="1">
    <location>
        <begin position="63"/>
        <end position="92"/>
    </location>
</feature>
<keyword evidence="2" id="KW-0812">Transmembrane</keyword>
<feature type="compositionally biased region" description="Low complexity" evidence="1">
    <location>
        <begin position="281"/>
        <end position="321"/>
    </location>
</feature>
<dbReference type="EMBL" id="CP034346">
    <property type="protein sequence ID" value="AZS18117.1"/>
    <property type="molecule type" value="Genomic_DNA"/>
</dbReference>
<feature type="compositionally biased region" description="Gly residues" evidence="1">
    <location>
        <begin position="337"/>
        <end position="352"/>
    </location>
</feature>
<reference evidence="4" key="1">
    <citation type="submission" date="2018-12" db="EMBL/GenBank/DDBJ databases">
        <title>Complete genome sequence of Paenibacillus sp. MBLB1234.</title>
        <authorList>
            <person name="Nam Y.-D."/>
            <person name="Kang J."/>
            <person name="Chung W.-H."/>
            <person name="Park Y.S."/>
        </authorList>
    </citation>
    <scope>NUCLEOTIDE SEQUENCE [LARGE SCALE GENOMIC DNA]</scope>
    <source>
        <strain evidence="4">MBLB1234</strain>
    </source>
</reference>
<name>A0A3Q9ID26_9BACL</name>
<dbReference type="AlphaFoldDB" id="A0A3Q9ID26"/>
<evidence type="ECO:0000256" key="2">
    <source>
        <dbReference type="SAM" id="Phobius"/>
    </source>
</evidence>
<dbReference type="OrthoDB" id="3235126at2"/>
<organism evidence="3 4">
    <name type="scientific">Paenibacillus lutimineralis</name>
    <dbReference type="NCBI Taxonomy" id="2707005"/>
    <lineage>
        <taxon>Bacteria</taxon>
        <taxon>Bacillati</taxon>
        <taxon>Bacillota</taxon>
        <taxon>Bacilli</taxon>
        <taxon>Bacillales</taxon>
        <taxon>Paenibacillaceae</taxon>
        <taxon>Paenibacillus</taxon>
    </lineage>
</organism>
<dbReference type="Proteomes" id="UP000270678">
    <property type="component" value="Chromosome"/>
</dbReference>
<evidence type="ECO:0000313" key="4">
    <source>
        <dbReference type="Proteomes" id="UP000270678"/>
    </source>
</evidence>
<keyword evidence="4" id="KW-1185">Reference proteome</keyword>
<dbReference type="InterPro" id="IPR014867">
    <property type="entry name" value="Spore_coat_CotH_CotH2/3/7"/>
</dbReference>
<gene>
    <name evidence="3" type="ORF">EI981_03980</name>
</gene>
<feature type="compositionally biased region" description="Gly residues" evidence="1">
    <location>
        <begin position="199"/>
        <end position="217"/>
    </location>
</feature>
<dbReference type="KEGG" id="plut:EI981_03980"/>
<accession>A0A3Q9ID26</accession>
<dbReference type="Pfam" id="PF08757">
    <property type="entry name" value="CotH"/>
    <property type="match status" value="1"/>
</dbReference>
<evidence type="ECO:0008006" key="5">
    <source>
        <dbReference type="Google" id="ProtNLM"/>
    </source>
</evidence>
<feature type="transmembrane region" description="Helical" evidence="2">
    <location>
        <begin position="365"/>
        <end position="385"/>
    </location>
</feature>
<feature type="region of interest" description="Disordered" evidence="1">
    <location>
        <begin position="191"/>
        <end position="360"/>
    </location>
</feature>
<evidence type="ECO:0000313" key="3">
    <source>
        <dbReference type="EMBL" id="AZS18117.1"/>
    </source>
</evidence>
<proteinExistence type="predicted"/>
<evidence type="ECO:0000256" key="1">
    <source>
        <dbReference type="SAM" id="MobiDB-lite"/>
    </source>
</evidence>
<sequence>MAFGGLGGGMGGFGGMGGMGAKRNLDVIGRNDADQNAGENSNGNGMVEGNMGPDQFGDAPTGNPNENATAPDNANAPDIDNGDAATGNNNNGKLLIDEPTQGALADRPLVAKLLAVDEYKDEYHNILKEAIEGYLANDTFTARVNELSEMISSYVKADPTAFYTYQQYEQALPQLISSNASQIENIAQQLDGTIPSSGDGSGSGGMGGGRGGAGMGGDRPAMAPGNGVQADQTQQAVPSNKSNADQSQPQQGGAGQQGAQEQEANDVQMPQMPNNEGMAGGQDAQQDGIDNQGQQGANNAPQNQDQADQSQQGGMDGQQGDFPQWNGERGQADFEGGFPGGFGGPGGKGEFGQGANQAAGSTSEAIATGISLVIIVLACVFVARFRRRR</sequence>
<feature type="compositionally biased region" description="Basic and acidic residues" evidence="1">
    <location>
        <begin position="23"/>
        <end position="33"/>
    </location>
</feature>
<protein>
    <recommendedName>
        <fullName evidence="5">Spore coat protein</fullName>
    </recommendedName>
</protein>
<feature type="region of interest" description="Disordered" evidence="1">
    <location>
        <begin position="21"/>
        <end position="94"/>
    </location>
</feature>
<keyword evidence="2" id="KW-0472">Membrane</keyword>